<proteinExistence type="predicted"/>
<evidence type="ECO:0000259" key="7">
    <source>
        <dbReference type="Pfam" id="PF12698"/>
    </source>
</evidence>
<feature type="transmembrane region" description="Helical" evidence="6">
    <location>
        <begin position="317"/>
        <end position="336"/>
    </location>
</feature>
<feature type="transmembrane region" description="Helical" evidence="6">
    <location>
        <begin position="283"/>
        <end position="305"/>
    </location>
</feature>
<dbReference type="InterPro" id="IPR013525">
    <property type="entry name" value="ABC2_TM"/>
</dbReference>
<feature type="transmembrane region" description="Helical" evidence="6">
    <location>
        <begin position="231"/>
        <end position="255"/>
    </location>
</feature>
<dbReference type="GO" id="GO:0140359">
    <property type="term" value="F:ABC-type transporter activity"/>
    <property type="evidence" value="ECO:0007669"/>
    <property type="project" value="InterPro"/>
</dbReference>
<keyword evidence="2" id="KW-1003">Cell membrane</keyword>
<evidence type="ECO:0000313" key="9">
    <source>
        <dbReference type="Proteomes" id="UP000587477"/>
    </source>
</evidence>
<evidence type="ECO:0000256" key="2">
    <source>
        <dbReference type="ARBA" id="ARBA00022475"/>
    </source>
</evidence>
<dbReference type="PANTHER" id="PTHR30294">
    <property type="entry name" value="MEMBRANE COMPONENT OF ABC TRANSPORTER YHHJ-RELATED"/>
    <property type="match status" value="1"/>
</dbReference>
<dbReference type="GO" id="GO:0005886">
    <property type="term" value="C:plasma membrane"/>
    <property type="evidence" value="ECO:0007669"/>
    <property type="project" value="UniProtKB-SubCell"/>
</dbReference>
<dbReference type="Pfam" id="PF12698">
    <property type="entry name" value="ABC2_membrane_3"/>
    <property type="match status" value="1"/>
</dbReference>
<comment type="subcellular location">
    <subcellularLocation>
        <location evidence="1">Cell membrane</location>
        <topology evidence="1">Multi-pass membrane protein</topology>
    </subcellularLocation>
</comment>
<feature type="domain" description="ABC-2 type transporter transmembrane" evidence="7">
    <location>
        <begin position="19"/>
        <end position="391"/>
    </location>
</feature>
<dbReference type="PANTHER" id="PTHR30294:SF29">
    <property type="entry name" value="MULTIDRUG ABC TRANSPORTER PERMEASE YBHS-RELATED"/>
    <property type="match status" value="1"/>
</dbReference>
<feature type="transmembrane region" description="Helical" evidence="6">
    <location>
        <begin position="372"/>
        <end position="394"/>
    </location>
</feature>
<evidence type="ECO:0000256" key="6">
    <source>
        <dbReference type="SAM" id="Phobius"/>
    </source>
</evidence>
<dbReference type="Proteomes" id="UP000587477">
    <property type="component" value="Chromosome"/>
</dbReference>
<dbReference type="RefSeq" id="WP_128974044.1">
    <property type="nucleotide sequence ID" value="NZ_CP063687.1"/>
</dbReference>
<evidence type="ECO:0000256" key="1">
    <source>
        <dbReference type="ARBA" id="ARBA00004651"/>
    </source>
</evidence>
<reference evidence="9" key="1">
    <citation type="submission" date="2020-10" db="EMBL/GenBank/DDBJ databases">
        <title>Complete genome sequence of Bacillus velezensis NST6.</title>
        <authorList>
            <person name="Choi J."/>
        </authorList>
    </citation>
    <scope>NUCLEOTIDE SEQUENCE [LARGE SCALE GENOMIC DNA]</scope>
    <source>
        <strain evidence="9">NST6</strain>
    </source>
</reference>
<gene>
    <name evidence="8" type="primary">yhaP</name>
    <name evidence="8" type="ORF">BACVE_000644</name>
</gene>
<evidence type="ECO:0000256" key="3">
    <source>
        <dbReference type="ARBA" id="ARBA00022692"/>
    </source>
</evidence>
<evidence type="ECO:0000256" key="5">
    <source>
        <dbReference type="ARBA" id="ARBA00023136"/>
    </source>
</evidence>
<accession>A0A7W4QDL9</accession>
<feature type="transmembrane region" description="Helical" evidence="6">
    <location>
        <begin position="21"/>
        <end position="42"/>
    </location>
</feature>
<keyword evidence="3 6" id="KW-0812">Transmembrane</keyword>
<evidence type="ECO:0000313" key="8">
    <source>
        <dbReference type="EMBL" id="QOY25715.1"/>
    </source>
</evidence>
<dbReference type="AlphaFoldDB" id="A0A7W4QDL9"/>
<sequence>MNKFWIMLFHTYKNKIAAKSFIISTAITVLLVLAVTNLQSIISVFQSDDGKQQIAVIDETGGLYPAFAKQLKAADTDNDLQAMETKESEKDAVKRVKDGEWDGLFIIRQDQKGTITGAYKALTISDESAYKLLKQALTQTKTAVETAKLGISAEKVSSLYTPLEVSKDALEKGAKSEEELGQVMGLVYIMLFVIYFSVIMYASMIAMEVATEKSSRVMEILISSMPPIQQMFAKLFGIALVGITQFAVLIAAGYLSLKLNPHNEASSPISAFLNFTDVPVSTIVYAVIFYLLGYFLYATLAAFLGSVVSRIEDVQQTIQPMVFLVVAGFMIAMFGIGNPDAGFITVTSYIPFFTPMIMFLRVGMLDIPFWQAAAGIALTLVTIVIFAAVGAKIYKGGVLIYGNASGFKAIKQALRISKK</sequence>
<evidence type="ECO:0000256" key="4">
    <source>
        <dbReference type="ARBA" id="ARBA00022989"/>
    </source>
</evidence>
<dbReference type="InterPro" id="IPR051449">
    <property type="entry name" value="ABC-2_transporter_component"/>
</dbReference>
<organism evidence="8 9">
    <name type="scientific">Bacillus velezensis</name>
    <dbReference type="NCBI Taxonomy" id="492670"/>
    <lineage>
        <taxon>Bacteria</taxon>
        <taxon>Bacillati</taxon>
        <taxon>Bacillota</taxon>
        <taxon>Bacilli</taxon>
        <taxon>Bacillales</taxon>
        <taxon>Bacillaceae</taxon>
        <taxon>Bacillus</taxon>
        <taxon>Bacillus amyloliquefaciens group</taxon>
    </lineage>
</organism>
<keyword evidence="4 6" id="KW-1133">Transmembrane helix</keyword>
<keyword evidence="5 6" id="KW-0472">Membrane</keyword>
<dbReference type="EMBL" id="CP063687">
    <property type="protein sequence ID" value="QOY25715.1"/>
    <property type="molecule type" value="Genomic_DNA"/>
</dbReference>
<name>A0A7W4QDL9_BACVE</name>
<feature type="transmembrane region" description="Helical" evidence="6">
    <location>
        <begin position="186"/>
        <end position="210"/>
    </location>
</feature>
<protein>
    <recommendedName>
        <fullName evidence="7">ABC-2 type transporter transmembrane domain-containing protein</fullName>
    </recommendedName>
</protein>